<comment type="cofactor">
    <cofactor evidence="2 9">
        <name>Mg(2+)</name>
        <dbReference type="ChEBI" id="CHEBI:18420"/>
    </cofactor>
</comment>
<evidence type="ECO:0000256" key="6">
    <source>
        <dbReference type="ARBA" id="ARBA00022842"/>
    </source>
</evidence>
<keyword evidence="7" id="KW-0119">Carbohydrate metabolism</keyword>
<dbReference type="Gene3D" id="3.40.190.80">
    <property type="match status" value="1"/>
</dbReference>
<feature type="binding site" evidence="9">
    <location>
        <position position="206"/>
    </location>
    <ligand>
        <name>Mg(2+)</name>
        <dbReference type="ChEBI" id="CHEBI:18420"/>
        <label>1</label>
        <note>catalytic</note>
    </ligand>
</feature>
<dbReference type="OrthoDB" id="58111at2157"/>
<keyword evidence="11" id="KW-1185">Reference proteome</keyword>
<dbReference type="GO" id="GO:0042132">
    <property type="term" value="F:fructose 1,6-bisphosphate 1-phosphatase activity"/>
    <property type="evidence" value="ECO:0007669"/>
    <property type="project" value="UniProtKB-EC"/>
</dbReference>
<comment type="catalytic activity">
    <reaction evidence="1">
        <text>beta-D-fructose 1,6-bisphosphate + H2O = beta-D-fructose 6-phosphate + phosphate</text>
        <dbReference type="Rhea" id="RHEA:11064"/>
        <dbReference type="ChEBI" id="CHEBI:15377"/>
        <dbReference type="ChEBI" id="CHEBI:32966"/>
        <dbReference type="ChEBI" id="CHEBI:43474"/>
        <dbReference type="ChEBI" id="CHEBI:57634"/>
        <dbReference type="EC" id="3.1.3.11"/>
    </reaction>
</comment>
<dbReference type="PANTHER" id="PTHR20854">
    <property type="entry name" value="INOSITOL MONOPHOSPHATASE"/>
    <property type="match status" value="1"/>
</dbReference>
<feature type="binding site" evidence="9">
    <location>
        <position position="65"/>
    </location>
    <ligand>
        <name>Mg(2+)</name>
        <dbReference type="ChEBI" id="CHEBI:18420"/>
        <label>1</label>
        <note>catalytic</note>
    </ligand>
</feature>
<comment type="caution">
    <text evidence="10">The sequence shown here is derived from an EMBL/GenBank/DDBJ whole genome shotgun (WGS) entry which is preliminary data.</text>
</comment>
<evidence type="ECO:0000256" key="2">
    <source>
        <dbReference type="ARBA" id="ARBA00001946"/>
    </source>
</evidence>
<name>A0A1Y3GCB6_9EURY</name>
<evidence type="ECO:0000256" key="1">
    <source>
        <dbReference type="ARBA" id="ARBA00001273"/>
    </source>
</evidence>
<dbReference type="Pfam" id="PF00459">
    <property type="entry name" value="Inositol_P"/>
    <property type="match status" value="1"/>
</dbReference>
<feature type="binding site" evidence="9">
    <location>
        <position position="85"/>
    </location>
    <ligand>
        <name>Mg(2+)</name>
        <dbReference type="ChEBI" id="CHEBI:18420"/>
        <label>1</label>
        <note>catalytic</note>
    </ligand>
</feature>
<dbReference type="Gene3D" id="3.30.540.10">
    <property type="entry name" value="Fructose-1,6-Bisphosphatase, subunit A, domain 1"/>
    <property type="match status" value="1"/>
</dbReference>
<dbReference type="RefSeq" id="WP_086637088.1">
    <property type="nucleotide sequence ID" value="NZ_MRZU01000003.1"/>
</dbReference>
<dbReference type="GO" id="GO:0007165">
    <property type="term" value="P:signal transduction"/>
    <property type="evidence" value="ECO:0007669"/>
    <property type="project" value="TreeGrafter"/>
</dbReference>
<feature type="binding site" evidence="9">
    <location>
        <position position="84"/>
    </location>
    <ligand>
        <name>Mg(2+)</name>
        <dbReference type="ChEBI" id="CHEBI:18420"/>
        <label>1</label>
        <note>catalytic</note>
    </ligand>
</feature>
<keyword evidence="6 9" id="KW-0460">Magnesium</keyword>
<evidence type="ECO:0000256" key="3">
    <source>
        <dbReference type="ARBA" id="ARBA00013093"/>
    </source>
</evidence>
<reference evidence="10 11" key="1">
    <citation type="submission" date="2016-12" db="EMBL/GenBank/DDBJ databases">
        <title>Discovery of methanogenic haloarchaea.</title>
        <authorList>
            <person name="Sorokin D.Y."/>
            <person name="Makarova K.S."/>
            <person name="Abbas B."/>
            <person name="Ferrer M."/>
            <person name="Golyshin P.N."/>
        </authorList>
    </citation>
    <scope>NUCLEOTIDE SEQUENCE [LARGE SCALE GENOMIC DNA]</scope>
    <source>
        <strain evidence="10">AMET1</strain>
    </source>
</reference>
<evidence type="ECO:0000313" key="10">
    <source>
        <dbReference type="EMBL" id="OUJ19039.1"/>
    </source>
</evidence>
<dbReference type="GO" id="GO:0008934">
    <property type="term" value="F:inositol monophosphate 1-phosphatase activity"/>
    <property type="evidence" value="ECO:0007669"/>
    <property type="project" value="TreeGrafter"/>
</dbReference>
<sequence>MKHQTLCKKLANQIEKNTKHLIGTKKASKTIKIGADGKPTKKIDLIAEKTAINYLSNKNIQLITEETGLHRFGKPQHTIILDPIDGTYNATNNIPLYSTSIAIADKKLKQIKYGYIKNLNNGDTYKSDGKTSKHNNQKITVSNTQNLKNASISYYGYNKKQRQQKERLNEKVHRIRTLGCISLEMCYVASGKLDAFIDTRGAGSTDIAAASIIIKGAGGKFQPIPQKFPTKHVKKQIKTIATNKTIHKEIQKTINQ</sequence>
<dbReference type="Proteomes" id="UP000195137">
    <property type="component" value="Unassembled WGS sequence"/>
</dbReference>
<dbReference type="InterPro" id="IPR000760">
    <property type="entry name" value="Inositol_monophosphatase-like"/>
</dbReference>
<feature type="binding site" evidence="9">
    <location>
        <position position="82"/>
    </location>
    <ligand>
        <name>Mg(2+)</name>
        <dbReference type="ChEBI" id="CHEBI:18420"/>
        <label>1</label>
        <note>catalytic</note>
    </ligand>
</feature>
<keyword evidence="4 9" id="KW-0479">Metal-binding</keyword>
<dbReference type="PANTHER" id="PTHR20854:SF4">
    <property type="entry name" value="INOSITOL-1-MONOPHOSPHATASE-RELATED"/>
    <property type="match status" value="1"/>
</dbReference>
<evidence type="ECO:0000256" key="5">
    <source>
        <dbReference type="ARBA" id="ARBA00022801"/>
    </source>
</evidence>
<organism evidence="10 11">
    <name type="scientific">Methanonatronarchaeum thermophilum</name>
    <dbReference type="NCBI Taxonomy" id="1927129"/>
    <lineage>
        <taxon>Archaea</taxon>
        <taxon>Methanobacteriati</taxon>
        <taxon>Methanobacteriota</taxon>
        <taxon>Methanonatronarchaeia</taxon>
        <taxon>Methanonatronarchaeales</taxon>
        <taxon>Methanonatronarchaeaceae</taxon>
        <taxon>Methanonatronarchaeum</taxon>
    </lineage>
</organism>
<accession>A0A1Y3GCB6</accession>
<evidence type="ECO:0000256" key="8">
    <source>
        <dbReference type="ARBA" id="ARBA00038103"/>
    </source>
</evidence>
<dbReference type="FunFam" id="3.30.540.10:FF:000027">
    <property type="entry name" value="Fructose-1,6-bisphosphatase/inositol-1-monophosphatase"/>
    <property type="match status" value="1"/>
</dbReference>
<dbReference type="AlphaFoldDB" id="A0A1Y3GCB6"/>
<proteinExistence type="inferred from homology"/>
<evidence type="ECO:0000256" key="7">
    <source>
        <dbReference type="ARBA" id="ARBA00023277"/>
    </source>
</evidence>
<dbReference type="PRINTS" id="PR00377">
    <property type="entry name" value="IMPHPHTASES"/>
</dbReference>
<protein>
    <recommendedName>
        <fullName evidence="3">fructose-bisphosphatase</fullName>
        <ecNumber evidence="3">3.1.3.11</ecNumber>
    </recommendedName>
</protein>
<comment type="similarity">
    <text evidence="8">Belongs to the inositol monophosphatase superfamily. FBPase class 4 family.</text>
</comment>
<dbReference type="GO" id="GO:0006020">
    <property type="term" value="P:inositol metabolic process"/>
    <property type="evidence" value="ECO:0007669"/>
    <property type="project" value="TreeGrafter"/>
</dbReference>
<evidence type="ECO:0000256" key="4">
    <source>
        <dbReference type="ARBA" id="ARBA00022723"/>
    </source>
</evidence>
<gene>
    <name evidence="10" type="ORF">AMET1_0691</name>
</gene>
<dbReference type="GO" id="GO:0046872">
    <property type="term" value="F:metal ion binding"/>
    <property type="evidence" value="ECO:0007669"/>
    <property type="project" value="UniProtKB-KW"/>
</dbReference>
<dbReference type="EMBL" id="MRZU01000003">
    <property type="protein sequence ID" value="OUJ19039.1"/>
    <property type="molecule type" value="Genomic_DNA"/>
</dbReference>
<dbReference type="SUPFAM" id="SSF56655">
    <property type="entry name" value="Carbohydrate phosphatase"/>
    <property type="match status" value="1"/>
</dbReference>
<dbReference type="FunFam" id="3.40.190.80:FF:000020">
    <property type="entry name" value="Fructose-1,6-bisphosphatase/inositol-1-monophosphatase"/>
    <property type="match status" value="1"/>
</dbReference>
<evidence type="ECO:0000313" key="11">
    <source>
        <dbReference type="Proteomes" id="UP000195137"/>
    </source>
</evidence>
<keyword evidence="5" id="KW-0378">Hydrolase</keyword>
<evidence type="ECO:0000256" key="9">
    <source>
        <dbReference type="PIRSR" id="PIRSR600760-2"/>
    </source>
</evidence>
<dbReference type="EC" id="3.1.3.11" evidence="3"/>